<dbReference type="eggNOG" id="ENOG502QT1T">
    <property type="taxonomic scope" value="Eukaryota"/>
</dbReference>
<evidence type="ECO:0000259" key="7">
    <source>
        <dbReference type="Pfam" id="PF17766"/>
    </source>
</evidence>
<organism evidence="8 9">
    <name type="scientific">Amborella trichopoda</name>
    <dbReference type="NCBI Taxonomy" id="13333"/>
    <lineage>
        <taxon>Eukaryota</taxon>
        <taxon>Viridiplantae</taxon>
        <taxon>Streptophyta</taxon>
        <taxon>Embryophyta</taxon>
        <taxon>Tracheophyta</taxon>
        <taxon>Spermatophyta</taxon>
        <taxon>Magnoliopsida</taxon>
        <taxon>Amborellales</taxon>
        <taxon>Amborellaceae</taxon>
        <taxon>Amborella</taxon>
    </lineage>
</organism>
<dbReference type="OMA" id="SFTIEFT"/>
<comment type="caution">
    <text evidence="5">Lacks conserved residue(s) required for the propagation of feature annotation.</text>
</comment>
<dbReference type="InterPro" id="IPR000209">
    <property type="entry name" value="Peptidase_S8/S53_dom"/>
</dbReference>
<proteinExistence type="inferred from homology"/>
<dbReference type="PANTHER" id="PTHR10795">
    <property type="entry name" value="PROPROTEIN CONVERTASE SUBTILISIN/KEXIN"/>
    <property type="match status" value="1"/>
</dbReference>
<evidence type="ECO:0000256" key="3">
    <source>
        <dbReference type="ARBA" id="ARBA00022729"/>
    </source>
</evidence>
<keyword evidence="4" id="KW-0720">Serine protease</keyword>
<evidence type="ECO:0000256" key="2">
    <source>
        <dbReference type="ARBA" id="ARBA00022670"/>
    </source>
</evidence>
<keyword evidence="4" id="KW-0378">Hydrolase</keyword>
<dbReference type="OrthoDB" id="206201at2759"/>
<keyword evidence="2" id="KW-0645">Protease</keyword>
<dbReference type="HOGENOM" id="CLU_000625_1_1_1"/>
<dbReference type="GO" id="GO:0006508">
    <property type="term" value="P:proteolysis"/>
    <property type="evidence" value="ECO:0007669"/>
    <property type="project" value="UniProtKB-KW"/>
</dbReference>
<dbReference type="Gramene" id="ERM98551">
    <property type="protein sequence ID" value="ERM98551"/>
    <property type="gene ID" value="AMTR_s00498p00012510"/>
</dbReference>
<protein>
    <recommendedName>
        <fullName evidence="10">Subtilisin-like protease fibronectin type-III domain-containing protein</fullName>
    </recommendedName>
</protein>
<dbReference type="Gene3D" id="2.60.40.2310">
    <property type="match status" value="1"/>
</dbReference>
<comment type="similarity">
    <text evidence="1 5">Belongs to the peptidase S8 family.</text>
</comment>
<name>W1NPF0_AMBTC</name>
<evidence type="ECO:0000313" key="8">
    <source>
        <dbReference type="EMBL" id="ERM98551.1"/>
    </source>
</evidence>
<dbReference type="EMBL" id="KI395312">
    <property type="protein sequence ID" value="ERM98551.1"/>
    <property type="molecule type" value="Genomic_DNA"/>
</dbReference>
<dbReference type="Pfam" id="PF00082">
    <property type="entry name" value="Peptidase_S8"/>
    <property type="match status" value="1"/>
</dbReference>
<dbReference type="FunFam" id="2.60.40.2310:FF:000001">
    <property type="entry name" value="Subtilisin-like protease SBT1.5"/>
    <property type="match status" value="1"/>
</dbReference>
<dbReference type="Gene3D" id="3.40.50.200">
    <property type="entry name" value="Peptidase S8/S53 domain"/>
    <property type="match status" value="1"/>
</dbReference>
<gene>
    <name evidence="8" type="ORF">AMTR_s00498p00012510</name>
</gene>
<evidence type="ECO:0000256" key="1">
    <source>
        <dbReference type="ARBA" id="ARBA00011073"/>
    </source>
</evidence>
<dbReference type="InterPro" id="IPR041469">
    <property type="entry name" value="Subtilisin-like_FN3"/>
</dbReference>
<dbReference type="InterPro" id="IPR036852">
    <property type="entry name" value="Peptidase_S8/S53_dom_sf"/>
</dbReference>
<sequence>MCFTHSTLLQPDITGPGVNILAAYTEARSPTDLEFDKRKVPFNIVSGTSMSCPHLSGVVALIKARNPHWSQAAIKSAIMTTARRSDNMELAIKDASLERATPFSYGAGHVRPNAAADPGLVYDLTPTDYLNFLCVLDYDQSSIAAISGQNYTCPTPKPKLLDFNYPSLSITNLTSTVTVTRVVKLVGPPATYTVRVQSPPGVSVDVSPKSLSFEKEGEEKSYTVKFTLKSQNFGNYSFGRLIWSDGTHHVRSSIVINGV</sequence>
<keyword evidence="9" id="KW-1185">Reference proteome</keyword>
<dbReference type="GO" id="GO:0004252">
    <property type="term" value="F:serine-type endopeptidase activity"/>
    <property type="evidence" value="ECO:0007669"/>
    <property type="project" value="InterPro"/>
</dbReference>
<evidence type="ECO:0008006" key="10">
    <source>
        <dbReference type="Google" id="ProtNLM"/>
    </source>
</evidence>
<accession>W1NPF0</accession>
<dbReference type="AlphaFoldDB" id="W1NPF0"/>
<dbReference type="Proteomes" id="UP000017836">
    <property type="component" value="Unassembled WGS sequence"/>
</dbReference>
<reference evidence="9" key="1">
    <citation type="journal article" date="2013" name="Science">
        <title>The Amborella genome and the evolution of flowering plants.</title>
        <authorList>
            <consortium name="Amborella Genome Project"/>
        </authorList>
    </citation>
    <scope>NUCLEOTIDE SEQUENCE [LARGE SCALE GENOMIC DNA]</scope>
</reference>
<evidence type="ECO:0000259" key="6">
    <source>
        <dbReference type="Pfam" id="PF00082"/>
    </source>
</evidence>
<dbReference type="Pfam" id="PF17766">
    <property type="entry name" value="fn3_6"/>
    <property type="match status" value="1"/>
</dbReference>
<dbReference type="STRING" id="13333.W1NPF0"/>
<feature type="domain" description="Peptidase S8/S53" evidence="6">
    <location>
        <begin position="8"/>
        <end position="108"/>
    </location>
</feature>
<evidence type="ECO:0000256" key="5">
    <source>
        <dbReference type="PROSITE-ProRule" id="PRU01240"/>
    </source>
</evidence>
<evidence type="ECO:0000313" key="9">
    <source>
        <dbReference type="Proteomes" id="UP000017836"/>
    </source>
</evidence>
<evidence type="ECO:0000256" key="4">
    <source>
        <dbReference type="ARBA" id="ARBA00022825"/>
    </source>
</evidence>
<dbReference type="InterPro" id="IPR045051">
    <property type="entry name" value="SBT"/>
</dbReference>
<dbReference type="PROSITE" id="PS51892">
    <property type="entry name" value="SUBTILASE"/>
    <property type="match status" value="1"/>
</dbReference>
<feature type="domain" description="Subtilisin-like protease fibronectin type-III" evidence="7">
    <location>
        <begin position="162"/>
        <end position="256"/>
    </location>
</feature>
<keyword evidence="3" id="KW-0732">Signal</keyword>
<dbReference type="SUPFAM" id="SSF52743">
    <property type="entry name" value="Subtilisin-like"/>
    <property type="match status" value="1"/>
</dbReference>